<dbReference type="InterPro" id="IPR006119">
    <property type="entry name" value="Resolv_N"/>
</dbReference>
<dbReference type="GO" id="GO:0000150">
    <property type="term" value="F:DNA strand exchange activity"/>
    <property type="evidence" value="ECO:0007669"/>
    <property type="project" value="InterPro"/>
</dbReference>
<accession>A0A852WEY6</accession>
<dbReference type="GO" id="GO:0015074">
    <property type="term" value="P:DNA integration"/>
    <property type="evidence" value="ECO:0007669"/>
    <property type="project" value="UniProtKB-KW"/>
</dbReference>
<dbReference type="InterPro" id="IPR009057">
    <property type="entry name" value="Homeodomain-like_sf"/>
</dbReference>
<gene>
    <name evidence="6" type="ORF">BJ986_002284</name>
</gene>
<reference evidence="6 7" key="1">
    <citation type="submission" date="2020-07" db="EMBL/GenBank/DDBJ databases">
        <title>Sequencing the genomes of 1000 actinobacteria strains.</title>
        <authorList>
            <person name="Klenk H.-P."/>
        </authorList>
    </citation>
    <scope>NUCLEOTIDE SEQUENCE [LARGE SCALE GENOMIC DNA]</scope>
    <source>
        <strain evidence="6 7">DSM 23987</strain>
    </source>
</reference>
<keyword evidence="4" id="KW-0233">DNA recombination</keyword>
<evidence type="ECO:0000313" key="7">
    <source>
        <dbReference type="Proteomes" id="UP000573599"/>
    </source>
</evidence>
<name>A0A852WEY6_9MICO</name>
<evidence type="ECO:0000256" key="2">
    <source>
        <dbReference type="ARBA" id="ARBA00022908"/>
    </source>
</evidence>
<dbReference type="PANTHER" id="PTHR30461:SF2">
    <property type="entry name" value="SERINE RECOMBINASE PINE-RELATED"/>
    <property type="match status" value="1"/>
</dbReference>
<evidence type="ECO:0000256" key="1">
    <source>
        <dbReference type="ARBA" id="ARBA00009913"/>
    </source>
</evidence>
<dbReference type="PROSITE" id="PS00398">
    <property type="entry name" value="RECOMBINASES_2"/>
    <property type="match status" value="1"/>
</dbReference>
<dbReference type="SUPFAM" id="SSF46689">
    <property type="entry name" value="Homeodomain-like"/>
    <property type="match status" value="1"/>
</dbReference>
<dbReference type="SUPFAM" id="SSF53041">
    <property type="entry name" value="Resolvase-like"/>
    <property type="match status" value="1"/>
</dbReference>
<dbReference type="Pfam" id="PF00239">
    <property type="entry name" value="Resolvase"/>
    <property type="match status" value="1"/>
</dbReference>
<protein>
    <submittedName>
        <fullName evidence="6">DNA invertase Pin-like site-specific DNA recombinase</fullName>
    </submittedName>
</protein>
<dbReference type="SMART" id="SM00857">
    <property type="entry name" value="Resolvase"/>
    <property type="match status" value="1"/>
</dbReference>
<evidence type="ECO:0000259" key="5">
    <source>
        <dbReference type="PROSITE" id="PS51736"/>
    </source>
</evidence>
<evidence type="ECO:0000313" key="6">
    <source>
        <dbReference type="EMBL" id="NYG07797.1"/>
    </source>
</evidence>
<dbReference type="InterPro" id="IPR006120">
    <property type="entry name" value="Resolvase_HTH_dom"/>
</dbReference>
<dbReference type="AlphaFoldDB" id="A0A852WEY6"/>
<dbReference type="InterPro" id="IPR050639">
    <property type="entry name" value="SSR_resolvase"/>
</dbReference>
<sequence length="145" mass="16235">MREQLRRGDTVVVWRLDRLGRSLRHLIDTIQDLESHGVAFLSLTESIDTSTPGGKLVFHVFAALAEFERDLIRERTIAGLAAARARGRTGGRPTVWTTEKLKVARDMYDSRQHDVAAIARVIGVSRASVYRALNDSLPAQDRRNA</sequence>
<dbReference type="Gene3D" id="3.40.50.1390">
    <property type="entry name" value="Resolvase, N-terminal catalytic domain"/>
    <property type="match status" value="1"/>
</dbReference>
<dbReference type="Gene3D" id="1.10.10.60">
    <property type="entry name" value="Homeodomain-like"/>
    <property type="match status" value="1"/>
</dbReference>
<feature type="domain" description="Resolvase/invertase-type recombinase catalytic" evidence="5">
    <location>
        <begin position="1"/>
        <end position="87"/>
    </location>
</feature>
<dbReference type="InterPro" id="IPR006118">
    <property type="entry name" value="Recombinase_CS"/>
</dbReference>
<proteinExistence type="inferred from homology"/>
<dbReference type="InterPro" id="IPR036162">
    <property type="entry name" value="Resolvase-like_N_sf"/>
</dbReference>
<evidence type="ECO:0000256" key="4">
    <source>
        <dbReference type="ARBA" id="ARBA00023172"/>
    </source>
</evidence>
<dbReference type="EMBL" id="JACCAB010000001">
    <property type="protein sequence ID" value="NYG07797.1"/>
    <property type="molecule type" value="Genomic_DNA"/>
</dbReference>
<dbReference type="Proteomes" id="UP000573599">
    <property type="component" value="Unassembled WGS sequence"/>
</dbReference>
<comment type="caution">
    <text evidence="6">The sequence shown here is derived from an EMBL/GenBank/DDBJ whole genome shotgun (WGS) entry which is preliminary data.</text>
</comment>
<comment type="similarity">
    <text evidence="1">Belongs to the site-specific recombinase resolvase family.</text>
</comment>
<keyword evidence="3" id="KW-0238">DNA-binding</keyword>
<keyword evidence="7" id="KW-1185">Reference proteome</keyword>
<dbReference type="PANTHER" id="PTHR30461">
    <property type="entry name" value="DNA-INVERTASE FROM LAMBDOID PROPHAGE"/>
    <property type="match status" value="1"/>
</dbReference>
<dbReference type="CDD" id="cd03768">
    <property type="entry name" value="SR_ResInv"/>
    <property type="match status" value="1"/>
</dbReference>
<organism evidence="6 7">
    <name type="scientific">Pedococcus badiiscoriae</name>
    <dbReference type="NCBI Taxonomy" id="642776"/>
    <lineage>
        <taxon>Bacteria</taxon>
        <taxon>Bacillati</taxon>
        <taxon>Actinomycetota</taxon>
        <taxon>Actinomycetes</taxon>
        <taxon>Micrococcales</taxon>
        <taxon>Intrasporangiaceae</taxon>
        <taxon>Pedococcus</taxon>
    </lineage>
</organism>
<keyword evidence="2" id="KW-0229">DNA integration</keyword>
<evidence type="ECO:0000256" key="3">
    <source>
        <dbReference type="ARBA" id="ARBA00023125"/>
    </source>
</evidence>
<dbReference type="PROSITE" id="PS51736">
    <property type="entry name" value="RECOMBINASES_3"/>
    <property type="match status" value="1"/>
</dbReference>
<dbReference type="Pfam" id="PF02796">
    <property type="entry name" value="HTH_7"/>
    <property type="match status" value="1"/>
</dbReference>
<dbReference type="GO" id="GO:0003677">
    <property type="term" value="F:DNA binding"/>
    <property type="evidence" value="ECO:0007669"/>
    <property type="project" value="UniProtKB-KW"/>
</dbReference>